<protein>
    <recommendedName>
        <fullName evidence="4">DUF3953 domain-containing protein</fullName>
    </recommendedName>
</protein>
<keyword evidence="1" id="KW-0812">Transmembrane</keyword>
<accession>W4R1V2</accession>
<reference evidence="2 3" key="1">
    <citation type="journal article" date="2014" name="Genome Announc.">
        <title>Draft Genome Sequences of Three Alkaliphilic Bacillus Strains, Bacillus wakoensis JCM 9140T, Bacillus akibai JCM 9157T, and Bacillus hemicellulosilyticus JCM 9152T.</title>
        <authorList>
            <person name="Yuki M."/>
            <person name="Oshima K."/>
            <person name="Suda W."/>
            <person name="Oshida Y."/>
            <person name="Kitamura K."/>
            <person name="Iida T."/>
            <person name="Hattori M."/>
            <person name="Ohkuma M."/>
        </authorList>
    </citation>
    <scope>NUCLEOTIDE SEQUENCE [LARGE SCALE GENOMIC DNA]</scope>
    <source>
        <strain evidence="2 3">JCM 9157</strain>
    </source>
</reference>
<keyword evidence="1" id="KW-1133">Transmembrane helix</keyword>
<evidence type="ECO:0000313" key="2">
    <source>
        <dbReference type="EMBL" id="GAE37514.1"/>
    </source>
</evidence>
<feature type="transmembrane region" description="Helical" evidence="1">
    <location>
        <begin position="32"/>
        <end position="50"/>
    </location>
</feature>
<name>W4R1V2_HALA3</name>
<gene>
    <name evidence="2" type="ORF">JCM9157_4821</name>
</gene>
<organism evidence="2 3">
    <name type="scientific">Halalkalibacter akibai (strain ATCC 43226 / DSM 21942 / CIP 109018 / JCM 9157 / 1139)</name>
    <name type="common">Bacillus akibai</name>
    <dbReference type="NCBI Taxonomy" id="1236973"/>
    <lineage>
        <taxon>Bacteria</taxon>
        <taxon>Bacillati</taxon>
        <taxon>Bacillota</taxon>
        <taxon>Bacilli</taxon>
        <taxon>Bacillales</taxon>
        <taxon>Bacillaceae</taxon>
        <taxon>Halalkalibacter</taxon>
    </lineage>
</organism>
<evidence type="ECO:0000313" key="3">
    <source>
        <dbReference type="Proteomes" id="UP000018896"/>
    </source>
</evidence>
<dbReference type="EMBL" id="BAUV01000081">
    <property type="protein sequence ID" value="GAE37514.1"/>
    <property type="molecule type" value="Genomic_DNA"/>
</dbReference>
<dbReference type="RefSeq" id="WP_148296942.1">
    <property type="nucleotide sequence ID" value="NZ_BAUV01000081.1"/>
</dbReference>
<dbReference type="AlphaFoldDB" id="W4R1V2"/>
<evidence type="ECO:0008006" key="4">
    <source>
        <dbReference type="Google" id="ProtNLM"/>
    </source>
</evidence>
<evidence type="ECO:0000256" key="1">
    <source>
        <dbReference type="SAM" id="Phobius"/>
    </source>
</evidence>
<feature type="transmembrane region" description="Helical" evidence="1">
    <location>
        <begin position="57"/>
        <end position="75"/>
    </location>
</feature>
<keyword evidence="1" id="KW-0472">Membrane</keyword>
<keyword evidence="3" id="KW-1185">Reference proteome</keyword>
<sequence length="76" mass="8521">MLADMKKPKVLLFVIGSAIAYGGLIVSSSVTTVIGFMLILLSLVIMFFHAENKRESVKYSILSVSVVTYVFFFYIY</sequence>
<dbReference type="Proteomes" id="UP000018896">
    <property type="component" value="Unassembled WGS sequence"/>
</dbReference>
<comment type="caution">
    <text evidence="2">The sequence shown here is derived from an EMBL/GenBank/DDBJ whole genome shotgun (WGS) entry which is preliminary data.</text>
</comment>
<proteinExistence type="predicted"/>